<feature type="chain" id="PRO_5034804534" description="Tail specific protease domain-containing protein" evidence="2">
    <location>
        <begin position="17"/>
        <end position="734"/>
    </location>
</feature>
<dbReference type="OrthoDB" id="27214at2759"/>
<dbReference type="AlphaFoldDB" id="A0A8H4TYJ9"/>
<dbReference type="GO" id="GO:0008236">
    <property type="term" value="F:serine-type peptidase activity"/>
    <property type="evidence" value="ECO:0007669"/>
    <property type="project" value="InterPro"/>
</dbReference>
<dbReference type="InterPro" id="IPR029045">
    <property type="entry name" value="ClpP/crotonase-like_dom_sf"/>
</dbReference>
<organism evidence="5 6">
    <name type="scientific">Fusarium sarcochroum</name>
    <dbReference type="NCBI Taxonomy" id="1208366"/>
    <lineage>
        <taxon>Eukaryota</taxon>
        <taxon>Fungi</taxon>
        <taxon>Dikarya</taxon>
        <taxon>Ascomycota</taxon>
        <taxon>Pezizomycotina</taxon>
        <taxon>Sordariomycetes</taxon>
        <taxon>Hypocreomycetidae</taxon>
        <taxon>Hypocreales</taxon>
        <taxon>Nectriaceae</taxon>
        <taxon>Fusarium</taxon>
        <taxon>Fusarium lateritium species complex</taxon>
    </lineage>
</organism>
<evidence type="ECO:0000313" key="5">
    <source>
        <dbReference type="EMBL" id="KAF4966323.1"/>
    </source>
</evidence>
<feature type="region of interest" description="Disordered" evidence="1">
    <location>
        <begin position="284"/>
        <end position="320"/>
    </location>
</feature>
<dbReference type="InterPro" id="IPR056186">
    <property type="entry name" value="PDZ_CPAF-rel"/>
</dbReference>
<feature type="signal peptide" evidence="2">
    <location>
        <begin position="1"/>
        <end position="16"/>
    </location>
</feature>
<dbReference type="Gene3D" id="3.90.226.10">
    <property type="entry name" value="2-enoyl-CoA Hydratase, Chain A, domain 1"/>
    <property type="match status" value="1"/>
</dbReference>
<feature type="compositionally biased region" description="Basic and acidic residues" evidence="1">
    <location>
        <begin position="678"/>
        <end position="691"/>
    </location>
</feature>
<feature type="domain" description="Tail specific protease" evidence="3">
    <location>
        <begin position="363"/>
        <end position="417"/>
    </location>
</feature>
<dbReference type="Proteomes" id="UP000622797">
    <property type="component" value="Unassembled WGS sequence"/>
</dbReference>
<dbReference type="Pfam" id="PF23658">
    <property type="entry name" value="PDZ_CPAF_rel"/>
    <property type="match status" value="1"/>
</dbReference>
<dbReference type="GO" id="GO:0006508">
    <property type="term" value="P:proteolysis"/>
    <property type="evidence" value="ECO:0007669"/>
    <property type="project" value="InterPro"/>
</dbReference>
<dbReference type="PANTHER" id="PTHR37049">
    <property type="entry name" value="PEPTIDASE S41 FAMILY PROTEIN"/>
    <property type="match status" value="1"/>
</dbReference>
<evidence type="ECO:0000256" key="1">
    <source>
        <dbReference type="SAM" id="MobiDB-lite"/>
    </source>
</evidence>
<gene>
    <name evidence="5" type="ORF">FSARC_5995</name>
</gene>
<dbReference type="EMBL" id="JABEXW010000298">
    <property type="protein sequence ID" value="KAF4966323.1"/>
    <property type="molecule type" value="Genomic_DNA"/>
</dbReference>
<keyword evidence="6" id="KW-1185">Reference proteome</keyword>
<dbReference type="InterPro" id="IPR005151">
    <property type="entry name" value="Tail-specific_protease"/>
</dbReference>
<dbReference type="PANTHER" id="PTHR37049:SF4">
    <property type="entry name" value="RHODANESE DOMAIN-CONTAINING PROTEIN"/>
    <property type="match status" value="1"/>
</dbReference>
<reference evidence="5" key="2">
    <citation type="submission" date="2020-05" db="EMBL/GenBank/DDBJ databases">
        <authorList>
            <person name="Kim H.-S."/>
            <person name="Proctor R.H."/>
            <person name="Brown D.W."/>
        </authorList>
    </citation>
    <scope>NUCLEOTIDE SEQUENCE</scope>
    <source>
        <strain evidence="5">NRRL 20472</strain>
    </source>
</reference>
<evidence type="ECO:0000256" key="2">
    <source>
        <dbReference type="SAM" id="SignalP"/>
    </source>
</evidence>
<accession>A0A8H4TYJ9</accession>
<feature type="region of interest" description="Disordered" evidence="1">
    <location>
        <begin position="673"/>
        <end position="711"/>
    </location>
</feature>
<name>A0A8H4TYJ9_9HYPO</name>
<keyword evidence="2" id="KW-0732">Signal</keyword>
<evidence type="ECO:0000259" key="4">
    <source>
        <dbReference type="Pfam" id="PF23658"/>
    </source>
</evidence>
<feature type="domain" description="CPAF-like PDZ" evidence="4">
    <location>
        <begin position="149"/>
        <end position="263"/>
    </location>
</feature>
<dbReference type="InterPro" id="IPR052766">
    <property type="entry name" value="S41A_metabolite_peptidase"/>
</dbReference>
<sequence length="734" mass="80431">MLLLSLLALGLPLVGASSFTGPCAEITEAIKQHAKLNNTLSPLYVSAQIAEDCLQSMPFYPSDATKFIDELTKYVQWHSTLESLKNPPDTYKSPAVDIMGGLEKIRETKYSSQWEFDQAISALFGSANDGHLSATLCSFNKFAFTHGSQSLVSVSEDGLKTPELYTVSDSKYLNNNKSIKVSPIASIDGQDAESYLEKLSSTQSYQDPDARYNSVFYSPSRLAKGQPPDGGFLLGTVYSGKNITTIEHRNGSTTQVQNMARVLVTDFNATDGKEVYELYCRPQPVSDSTDINSSSESDTSGSSLESRSTSGPEGYPDATIWGPQYQINSYPLGDDTVVMLIPSFETKDDMPDNASLIFSNYATEIVETALKDGRDKIIIDISNNGGGTLSRAFDLFKLFFPDEFPYSATRFRRHEATETINKILSVANETEALNISQLAFSLQVTPDQQDDFESYQDFFGNKTELGTPLTSLHANGNYTSWSGANDAQPIRGYAGRPLNKKQPFKAENILIIGNGACSSTCTTFVNLMTNVGGVRTVSFGGRPNGKPMQIMGGVRGGQAMKFEVIRNLVERASDFYKEVSEKLDFISKSDIARLVKAVPIAMADFPIRIATGNVNFRNAYQEGDDDLPLQFQYQAADCRLYFTLENVLHPETIWKSAQQAIWGNGACINGSTGGLGSLEDREKKDKDKDDKNEEEEKGGSESGESSEKLDSGAHGLTVRWSMLAMVFAAMMVSL</sequence>
<evidence type="ECO:0000313" key="6">
    <source>
        <dbReference type="Proteomes" id="UP000622797"/>
    </source>
</evidence>
<feature type="compositionally biased region" description="Low complexity" evidence="1">
    <location>
        <begin position="286"/>
        <end position="310"/>
    </location>
</feature>
<dbReference type="SUPFAM" id="SSF52096">
    <property type="entry name" value="ClpP/crotonase"/>
    <property type="match status" value="1"/>
</dbReference>
<proteinExistence type="predicted"/>
<protein>
    <recommendedName>
        <fullName evidence="7">Tail specific protease domain-containing protein</fullName>
    </recommendedName>
</protein>
<comment type="caution">
    <text evidence="5">The sequence shown here is derived from an EMBL/GenBank/DDBJ whole genome shotgun (WGS) entry which is preliminary data.</text>
</comment>
<evidence type="ECO:0008006" key="7">
    <source>
        <dbReference type="Google" id="ProtNLM"/>
    </source>
</evidence>
<dbReference type="Pfam" id="PF03572">
    <property type="entry name" value="Peptidase_S41"/>
    <property type="match status" value="1"/>
</dbReference>
<evidence type="ECO:0000259" key="3">
    <source>
        <dbReference type="Pfam" id="PF03572"/>
    </source>
</evidence>
<reference evidence="5" key="1">
    <citation type="journal article" date="2020" name="BMC Genomics">
        <title>Correction to: Identification and distribution of gene clusters required for synthesis of sphingolipid metabolism inhibitors in diverse species of the filamentous fungus Fusarium.</title>
        <authorList>
            <person name="Kim H.S."/>
            <person name="Lohmar J.M."/>
            <person name="Busman M."/>
            <person name="Brown D.W."/>
            <person name="Naumann T.A."/>
            <person name="Divon H.H."/>
            <person name="Lysoe E."/>
            <person name="Uhlig S."/>
            <person name="Proctor R.H."/>
        </authorList>
    </citation>
    <scope>NUCLEOTIDE SEQUENCE</scope>
    <source>
        <strain evidence="5">NRRL 20472</strain>
    </source>
</reference>